<dbReference type="Proteomes" id="UP000242560">
    <property type="component" value="Unassembled WGS sequence"/>
</dbReference>
<dbReference type="RefSeq" id="WP_089818705.1">
    <property type="nucleotide sequence ID" value="NZ_FORQ01000001.1"/>
</dbReference>
<protein>
    <submittedName>
        <fullName evidence="1">Uncharacterized protein</fullName>
    </submittedName>
</protein>
<sequence>MSYTVVGMFPTNEDADQAANKLNNSGFTQDNYKVSRYSTIGDHDNPSATYNFTEDKNTSGFWDWLFGDDDDERQKYSYAGTKSNIVTVYADDMDKAERARDIMNENGAIDVNEFTKDRYQDEARTSSADLSERERARIISKAKNNLYFIDENRTYTKTYDGMENDMDSQGNEN</sequence>
<reference evidence="2" key="1">
    <citation type="submission" date="2016-10" db="EMBL/GenBank/DDBJ databases">
        <authorList>
            <person name="Varghese N."/>
            <person name="Submissions S."/>
        </authorList>
    </citation>
    <scope>NUCLEOTIDE SEQUENCE [LARGE SCALE GENOMIC DNA]</scope>
    <source>
        <strain evidence="2">DSM 22251</strain>
    </source>
</reference>
<evidence type="ECO:0000313" key="2">
    <source>
        <dbReference type="Proteomes" id="UP000242560"/>
    </source>
</evidence>
<dbReference type="EMBL" id="FORQ01000001">
    <property type="protein sequence ID" value="SFI70396.1"/>
    <property type="molecule type" value="Genomic_DNA"/>
</dbReference>
<organism evidence="1 2">
    <name type="scientific">Kaistella treverensis</name>
    <dbReference type="NCBI Taxonomy" id="631455"/>
    <lineage>
        <taxon>Bacteria</taxon>
        <taxon>Pseudomonadati</taxon>
        <taxon>Bacteroidota</taxon>
        <taxon>Flavobacteriia</taxon>
        <taxon>Flavobacteriales</taxon>
        <taxon>Weeksellaceae</taxon>
        <taxon>Chryseobacterium group</taxon>
        <taxon>Kaistella</taxon>
    </lineage>
</organism>
<dbReference type="AlphaFoldDB" id="A0A1I3KD02"/>
<evidence type="ECO:0000313" key="1">
    <source>
        <dbReference type="EMBL" id="SFI70396.1"/>
    </source>
</evidence>
<gene>
    <name evidence="1" type="ORF">SAMN05421638_0738</name>
</gene>
<accession>A0A1I3KD02</accession>
<keyword evidence="2" id="KW-1185">Reference proteome</keyword>
<proteinExistence type="predicted"/>
<name>A0A1I3KD02_9FLAO</name>